<name>A0ABP4TTF6_9ACTN</name>
<comment type="caution">
    <text evidence="2">The sequence shown here is derived from an EMBL/GenBank/DDBJ whole genome shotgun (WGS) entry which is preliminary data.</text>
</comment>
<proteinExistence type="predicted"/>
<evidence type="ECO:0000256" key="1">
    <source>
        <dbReference type="SAM" id="MobiDB-lite"/>
    </source>
</evidence>
<protein>
    <submittedName>
        <fullName evidence="2">Uncharacterized protein</fullName>
    </submittedName>
</protein>
<evidence type="ECO:0000313" key="2">
    <source>
        <dbReference type="EMBL" id="GAA1693267.1"/>
    </source>
</evidence>
<accession>A0ABP4TTF6</accession>
<gene>
    <name evidence="2" type="ORF">GCM10009765_48200</name>
</gene>
<sequence length="171" mass="19075">MSRMTFDPGAPHQRRFAHYGPAPIPAARDTEMDEFIDAVWRGGETAVYTALAAVAEPGRRVLCTYAERLAARAVRNETPEDLMRALIALVIGGLDQNTPETLMCMALVEDAARRLNYDLAELFEETSGVVGHPGTVHLVQWLSRRPEDRTLTCMGFEARNDGSGFRYYWVA</sequence>
<dbReference type="Proteomes" id="UP001500618">
    <property type="component" value="Unassembled WGS sequence"/>
</dbReference>
<organism evidence="2 3">
    <name type="scientific">Fodinicola feengrottensis</name>
    <dbReference type="NCBI Taxonomy" id="435914"/>
    <lineage>
        <taxon>Bacteria</taxon>
        <taxon>Bacillati</taxon>
        <taxon>Actinomycetota</taxon>
        <taxon>Actinomycetes</taxon>
        <taxon>Mycobacteriales</taxon>
        <taxon>Fodinicola</taxon>
    </lineage>
</organism>
<evidence type="ECO:0000313" key="3">
    <source>
        <dbReference type="Proteomes" id="UP001500618"/>
    </source>
</evidence>
<reference evidence="3" key="1">
    <citation type="journal article" date="2019" name="Int. J. Syst. Evol. Microbiol.">
        <title>The Global Catalogue of Microorganisms (GCM) 10K type strain sequencing project: providing services to taxonomists for standard genome sequencing and annotation.</title>
        <authorList>
            <consortium name="The Broad Institute Genomics Platform"/>
            <consortium name="The Broad Institute Genome Sequencing Center for Infectious Disease"/>
            <person name="Wu L."/>
            <person name="Ma J."/>
        </authorList>
    </citation>
    <scope>NUCLEOTIDE SEQUENCE [LARGE SCALE GENOMIC DNA]</scope>
    <source>
        <strain evidence="3">JCM 14718</strain>
    </source>
</reference>
<dbReference type="EMBL" id="BAAANY010000020">
    <property type="protein sequence ID" value="GAA1693267.1"/>
    <property type="molecule type" value="Genomic_DNA"/>
</dbReference>
<keyword evidence="3" id="KW-1185">Reference proteome</keyword>
<feature type="region of interest" description="Disordered" evidence="1">
    <location>
        <begin position="1"/>
        <end position="21"/>
    </location>
</feature>